<keyword evidence="17" id="KW-1185">Reference proteome</keyword>
<gene>
    <name evidence="16" type="ORF">SAMN05216600_101414</name>
</gene>
<keyword evidence="8 14" id="KW-0479">Metal-binding</keyword>
<evidence type="ECO:0000256" key="11">
    <source>
        <dbReference type="ARBA" id="ARBA00023004"/>
    </source>
</evidence>
<evidence type="ECO:0000313" key="16">
    <source>
        <dbReference type="EMBL" id="SEP72096.1"/>
    </source>
</evidence>
<dbReference type="Pfam" id="PF03653">
    <property type="entry name" value="UPF0093"/>
    <property type="match status" value="1"/>
</dbReference>
<keyword evidence="9 15" id="KW-1133">Transmembrane helix</keyword>
<reference evidence="16 17" key="1">
    <citation type="submission" date="2016-10" db="EMBL/GenBank/DDBJ databases">
        <authorList>
            <person name="Varghese N."/>
            <person name="Submissions S."/>
        </authorList>
    </citation>
    <scope>NUCLEOTIDE SEQUENCE [LARGE SCALE GENOMIC DNA]</scope>
    <source>
        <strain evidence="16 17">CIP 109853</strain>
    </source>
</reference>
<evidence type="ECO:0000256" key="9">
    <source>
        <dbReference type="ARBA" id="ARBA00022989"/>
    </source>
</evidence>
<feature type="transmembrane region" description="Helical" evidence="15">
    <location>
        <begin position="75"/>
        <end position="100"/>
    </location>
</feature>
<comment type="cofactor">
    <cofactor evidence="14">
        <name>heme b</name>
        <dbReference type="ChEBI" id="CHEBI:60344"/>
    </cofactor>
    <text evidence="14">Binds 1 heme b (iron(II)-protoporphyrin IX) group per subunit.</text>
</comment>
<evidence type="ECO:0000256" key="6">
    <source>
        <dbReference type="ARBA" id="ARBA00022617"/>
    </source>
</evidence>
<comment type="subcellular location">
    <subcellularLocation>
        <location evidence="1">Cell membrane</location>
        <topology evidence="1">Multi-pass membrane protein</topology>
    </subcellularLocation>
</comment>
<keyword evidence="10" id="KW-0560">Oxidoreductase</keyword>
<accession>A0ABY1B1Y1</accession>
<evidence type="ECO:0000313" key="17">
    <source>
        <dbReference type="Proteomes" id="UP000198512"/>
    </source>
</evidence>
<dbReference type="InterPro" id="IPR005265">
    <property type="entry name" value="HemJ-like"/>
</dbReference>
<proteinExistence type="inferred from homology"/>
<evidence type="ECO:0000256" key="5">
    <source>
        <dbReference type="ARBA" id="ARBA00022475"/>
    </source>
</evidence>
<keyword evidence="12 14" id="KW-0472">Membrane</keyword>
<dbReference type="PIRSF" id="PIRSF004638">
    <property type="entry name" value="UCP004638"/>
    <property type="match status" value="1"/>
</dbReference>
<name>A0ABY1B1Y1_9PSED</name>
<evidence type="ECO:0000256" key="7">
    <source>
        <dbReference type="ARBA" id="ARBA00022692"/>
    </source>
</evidence>
<evidence type="ECO:0000256" key="14">
    <source>
        <dbReference type="PIRNR" id="PIRNR004638"/>
    </source>
</evidence>
<dbReference type="PANTHER" id="PTHR40255:SF1">
    <property type="entry name" value="PROTOPORPHYRINOGEN IX OXIDASE"/>
    <property type="match status" value="1"/>
</dbReference>
<evidence type="ECO:0000256" key="15">
    <source>
        <dbReference type="SAM" id="Phobius"/>
    </source>
</evidence>
<comment type="catalytic activity">
    <reaction evidence="13 14">
        <text>protoporphyrinogen IX + 3 A = protoporphyrin IX + 3 AH2</text>
        <dbReference type="Rhea" id="RHEA:62000"/>
        <dbReference type="ChEBI" id="CHEBI:13193"/>
        <dbReference type="ChEBI" id="CHEBI:17499"/>
        <dbReference type="ChEBI" id="CHEBI:57306"/>
        <dbReference type="ChEBI" id="CHEBI:57307"/>
    </reaction>
</comment>
<feature type="transmembrane region" description="Helical" evidence="15">
    <location>
        <begin position="112"/>
        <end position="133"/>
    </location>
</feature>
<organism evidence="16 17">
    <name type="scientific">Pseudomonas cuatrocienegasensis</name>
    <dbReference type="NCBI Taxonomy" id="543360"/>
    <lineage>
        <taxon>Bacteria</taxon>
        <taxon>Pseudomonadati</taxon>
        <taxon>Pseudomonadota</taxon>
        <taxon>Gammaproteobacteria</taxon>
        <taxon>Pseudomonadales</taxon>
        <taxon>Pseudomonadaceae</taxon>
        <taxon>Pseudomonas</taxon>
    </lineage>
</organism>
<keyword evidence="7 15" id="KW-0812">Transmembrane</keyword>
<evidence type="ECO:0000256" key="1">
    <source>
        <dbReference type="ARBA" id="ARBA00004651"/>
    </source>
</evidence>
<dbReference type="EMBL" id="FOFP01000001">
    <property type="protein sequence ID" value="SEP72096.1"/>
    <property type="molecule type" value="Genomic_DNA"/>
</dbReference>
<comment type="similarity">
    <text evidence="3 14">Belongs to the HemJ family.</text>
</comment>
<sequence>MPFLKLLHFAALLCWCGALLYLPALIAAGTRRGEALFYRDHAHLTRMVFTHIATPAALLAIGSGTALLLRDSIYAPWLILKLTSVAGMVLCHALCGVLVLRIESHPSRSVSWVCALIGGLIALLISLTLWLVLAKPFA</sequence>
<evidence type="ECO:0000256" key="8">
    <source>
        <dbReference type="ARBA" id="ARBA00022723"/>
    </source>
</evidence>
<protein>
    <recommendedName>
        <fullName evidence="4 14">Protoporphyrinogen IX oxidase</fullName>
        <ecNumber evidence="14">1.3.99.-</ecNumber>
    </recommendedName>
</protein>
<dbReference type="Proteomes" id="UP000198512">
    <property type="component" value="Unassembled WGS sequence"/>
</dbReference>
<keyword evidence="6 14" id="KW-0349">Heme</keyword>
<dbReference type="EC" id="1.3.99.-" evidence="14"/>
<evidence type="ECO:0000256" key="12">
    <source>
        <dbReference type="ARBA" id="ARBA00023136"/>
    </source>
</evidence>
<evidence type="ECO:0000256" key="13">
    <source>
        <dbReference type="ARBA" id="ARBA00048390"/>
    </source>
</evidence>
<comment type="function">
    <text evidence="14">Catalyzes the oxidation of protoporphyrinogen IX to protoporphyrin IX.</text>
</comment>
<evidence type="ECO:0000256" key="10">
    <source>
        <dbReference type="ARBA" id="ARBA00023002"/>
    </source>
</evidence>
<keyword evidence="11 14" id="KW-0408">Iron</keyword>
<feature type="transmembrane region" description="Helical" evidence="15">
    <location>
        <begin position="6"/>
        <end position="27"/>
    </location>
</feature>
<dbReference type="PANTHER" id="PTHR40255">
    <property type="entry name" value="UPF0093 MEMBRANE PROTEIN SLR1790"/>
    <property type="match status" value="1"/>
</dbReference>
<comment type="pathway">
    <text evidence="2 14">Porphyrin-containing compound metabolism; protoporphyrin-IX biosynthesis; protoporphyrin-IX from protoporphyrinogen-IX: step 1/1.</text>
</comment>
<evidence type="ECO:0000256" key="4">
    <source>
        <dbReference type="ARBA" id="ARBA00017504"/>
    </source>
</evidence>
<keyword evidence="5 14" id="KW-1003">Cell membrane</keyword>
<evidence type="ECO:0000256" key="3">
    <source>
        <dbReference type="ARBA" id="ARBA00006501"/>
    </source>
</evidence>
<dbReference type="RefSeq" id="WP_069516766.1">
    <property type="nucleotide sequence ID" value="NZ_FOFP01000001.1"/>
</dbReference>
<comment type="caution">
    <text evidence="16">The sequence shown here is derived from an EMBL/GenBank/DDBJ whole genome shotgun (WGS) entry which is preliminary data.</text>
</comment>
<evidence type="ECO:0000256" key="2">
    <source>
        <dbReference type="ARBA" id="ARBA00005073"/>
    </source>
</evidence>
<feature type="transmembrane region" description="Helical" evidence="15">
    <location>
        <begin position="48"/>
        <end position="69"/>
    </location>
</feature>